<dbReference type="Proteomes" id="UP001523550">
    <property type="component" value="Unassembled WGS sequence"/>
</dbReference>
<keyword evidence="5" id="KW-0410">Iron transport</keyword>
<dbReference type="Pfam" id="PF00593">
    <property type="entry name" value="TonB_dep_Rec_b-barrel"/>
    <property type="match status" value="1"/>
</dbReference>
<dbReference type="InterPro" id="IPR012910">
    <property type="entry name" value="Plug_dom"/>
</dbReference>
<comment type="subcellular location">
    <subcellularLocation>
        <location evidence="1 14">Cell outer membrane</location>
        <topology evidence="1 14">Multi-pass membrane protein</topology>
    </subcellularLocation>
</comment>
<evidence type="ECO:0000256" key="8">
    <source>
        <dbReference type="ARBA" id="ARBA00023004"/>
    </source>
</evidence>
<dbReference type="InterPro" id="IPR039426">
    <property type="entry name" value="TonB-dep_rcpt-like"/>
</dbReference>
<protein>
    <submittedName>
        <fullName evidence="18">Iron complex outermembrane receptor protein</fullName>
    </submittedName>
</protein>
<dbReference type="PANTHER" id="PTHR32552">
    <property type="entry name" value="FERRICHROME IRON RECEPTOR-RELATED"/>
    <property type="match status" value="1"/>
</dbReference>
<gene>
    <name evidence="18" type="ORF">J2T60_001592</name>
</gene>
<evidence type="ECO:0000256" key="12">
    <source>
        <dbReference type="ARBA" id="ARBA00023170"/>
    </source>
</evidence>
<evidence type="ECO:0000256" key="6">
    <source>
        <dbReference type="ARBA" id="ARBA00022692"/>
    </source>
</evidence>
<dbReference type="Gene3D" id="2.40.170.20">
    <property type="entry name" value="TonB-dependent receptor, beta-barrel domain"/>
    <property type="match status" value="1"/>
</dbReference>
<feature type="domain" description="TonB-dependent receptor plug" evidence="17">
    <location>
        <begin position="78"/>
        <end position="178"/>
    </location>
</feature>
<name>A0ABT1G8G0_9GAMM</name>
<dbReference type="RefSeq" id="WP_253448028.1">
    <property type="nucleotide sequence ID" value="NZ_JALJYF010000002.1"/>
</dbReference>
<keyword evidence="7" id="KW-0732">Signal</keyword>
<evidence type="ECO:0000313" key="18">
    <source>
        <dbReference type="EMBL" id="MCP1727592.1"/>
    </source>
</evidence>
<dbReference type="CDD" id="cd01347">
    <property type="entry name" value="ligand_gated_channel"/>
    <property type="match status" value="1"/>
</dbReference>
<evidence type="ECO:0000256" key="15">
    <source>
        <dbReference type="RuleBase" id="RU003357"/>
    </source>
</evidence>
<evidence type="ECO:0000256" key="2">
    <source>
        <dbReference type="ARBA" id="ARBA00009810"/>
    </source>
</evidence>
<dbReference type="Gene3D" id="2.170.130.10">
    <property type="entry name" value="TonB-dependent receptor, plug domain"/>
    <property type="match status" value="1"/>
</dbReference>
<evidence type="ECO:0000256" key="1">
    <source>
        <dbReference type="ARBA" id="ARBA00004571"/>
    </source>
</evidence>
<organism evidence="18 19">
    <name type="scientific">Natronospira proteinivora</name>
    <dbReference type="NCBI Taxonomy" id="1807133"/>
    <lineage>
        <taxon>Bacteria</taxon>
        <taxon>Pseudomonadati</taxon>
        <taxon>Pseudomonadota</taxon>
        <taxon>Gammaproteobacteria</taxon>
        <taxon>Natronospirales</taxon>
        <taxon>Natronospiraceae</taxon>
        <taxon>Natronospira</taxon>
    </lineage>
</organism>
<dbReference type="NCBIfam" id="TIGR01783">
    <property type="entry name" value="TonB-siderophor"/>
    <property type="match status" value="1"/>
</dbReference>
<dbReference type="EMBL" id="JALJYF010000002">
    <property type="protein sequence ID" value="MCP1727592.1"/>
    <property type="molecule type" value="Genomic_DNA"/>
</dbReference>
<evidence type="ECO:0000256" key="3">
    <source>
        <dbReference type="ARBA" id="ARBA00022448"/>
    </source>
</evidence>
<evidence type="ECO:0000256" key="9">
    <source>
        <dbReference type="ARBA" id="ARBA00023065"/>
    </source>
</evidence>
<keyword evidence="8" id="KW-0408">Iron</keyword>
<evidence type="ECO:0000256" key="13">
    <source>
        <dbReference type="ARBA" id="ARBA00023237"/>
    </source>
</evidence>
<keyword evidence="9" id="KW-0406">Ion transport</keyword>
<keyword evidence="19" id="KW-1185">Reference proteome</keyword>
<keyword evidence="6 14" id="KW-0812">Transmembrane</keyword>
<evidence type="ECO:0000256" key="7">
    <source>
        <dbReference type="ARBA" id="ARBA00022729"/>
    </source>
</evidence>
<keyword evidence="3 14" id="KW-0813">Transport</keyword>
<sequence length="720" mass="79597">MMKIHTPDSGRFSQLATTGPHVLGKTTVLLIAFSLCTSALAQEGDEEDDYAELDIIQVQAQDYVSTASQTATKTNAPLIEIPQSVTVISRDQIDQLHWTSLDQSVRYTAGATGENFGPDERYDWLTIRGFNPVQYIDGLQAPVGSVNNIGTDLYGFQAVDVLKGPASVLYGQSPPGGIVNMTSRRPESSYAAEIGLQAGSHDHKQINADVTGSVGNDVSGRFTALFRDRETQTDFTESQRIYIAPALTFDISADTELTLLSYYQQDNIDNQSTGFLPAQGTLLPNPHGQIPVSRNIGEPGLNFFDRTQYGVGYEFTHRFSDNFTMQQNVKYFDQEVESREIYGTGFEDMDGDGVPDDFRTVTRSDFPFNEEVDSFNIDTRGYFELSAGDVDHTLMVGLDHRQYSNQSESGFDAAPSIDIFDPEYGQAIDDPALFPFADQEQDQTGLYIQDQIRTGNMIITLGGRQDWLSSENEGVSTSESKLTYRAGINYLFDNGFAPYAQTATSFQPVPGVDVSGNAFDPSTGTQYEIGLKHDGARMGDNWRFFGSAAMYQIVQENVLTPDPDNPLFSVQAGEVEVSGFELEAVARYQQRLSFNASYSRTDSEVTESTGPDLGQRLPMVPKHKFSLLTDYTIQDGPLAGLGVNLGMRYLSATYGDPANEWQGDSVTLFDTTVRYDYDFWRFALNVSNLTDESYVARCSSAIDCFYGTERMVIGSVTRSF</sequence>
<evidence type="ECO:0000313" key="19">
    <source>
        <dbReference type="Proteomes" id="UP001523550"/>
    </source>
</evidence>
<feature type="domain" description="TonB-dependent receptor-like beta-barrel" evidence="16">
    <location>
        <begin position="253"/>
        <end position="689"/>
    </location>
</feature>
<dbReference type="InterPro" id="IPR037066">
    <property type="entry name" value="Plug_dom_sf"/>
</dbReference>
<dbReference type="Pfam" id="PF07715">
    <property type="entry name" value="Plug"/>
    <property type="match status" value="1"/>
</dbReference>
<keyword evidence="13 14" id="KW-0998">Cell outer membrane</keyword>
<evidence type="ECO:0000259" key="17">
    <source>
        <dbReference type="Pfam" id="PF07715"/>
    </source>
</evidence>
<keyword evidence="11 14" id="KW-0472">Membrane</keyword>
<proteinExistence type="inferred from homology"/>
<comment type="similarity">
    <text evidence="2 14 15">Belongs to the TonB-dependent receptor family.</text>
</comment>
<dbReference type="PANTHER" id="PTHR32552:SF68">
    <property type="entry name" value="FERRICHROME OUTER MEMBRANE TRANSPORTER_PHAGE RECEPTOR"/>
    <property type="match status" value="1"/>
</dbReference>
<reference evidence="18 19" key="1">
    <citation type="submission" date="2022-03" db="EMBL/GenBank/DDBJ databases">
        <title>Genomic Encyclopedia of Type Strains, Phase III (KMG-III): the genomes of soil and plant-associated and newly described type strains.</title>
        <authorList>
            <person name="Whitman W."/>
        </authorList>
    </citation>
    <scope>NUCLEOTIDE SEQUENCE [LARGE SCALE GENOMIC DNA]</scope>
    <source>
        <strain evidence="18 19">BSker1</strain>
    </source>
</reference>
<comment type="caution">
    <text evidence="18">The sequence shown here is derived from an EMBL/GenBank/DDBJ whole genome shotgun (WGS) entry which is preliminary data.</text>
</comment>
<evidence type="ECO:0000256" key="4">
    <source>
        <dbReference type="ARBA" id="ARBA00022452"/>
    </source>
</evidence>
<evidence type="ECO:0000256" key="14">
    <source>
        <dbReference type="PROSITE-ProRule" id="PRU01360"/>
    </source>
</evidence>
<keyword evidence="4 14" id="KW-1134">Transmembrane beta strand</keyword>
<evidence type="ECO:0000256" key="10">
    <source>
        <dbReference type="ARBA" id="ARBA00023077"/>
    </source>
</evidence>
<dbReference type="SUPFAM" id="SSF56935">
    <property type="entry name" value="Porins"/>
    <property type="match status" value="1"/>
</dbReference>
<keyword evidence="12 18" id="KW-0675">Receptor</keyword>
<dbReference type="InterPro" id="IPR036942">
    <property type="entry name" value="Beta-barrel_TonB_sf"/>
</dbReference>
<dbReference type="PROSITE" id="PS52016">
    <property type="entry name" value="TONB_DEPENDENT_REC_3"/>
    <property type="match status" value="1"/>
</dbReference>
<evidence type="ECO:0000259" key="16">
    <source>
        <dbReference type="Pfam" id="PF00593"/>
    </source>
</evidence>
<keyword evidence="10 15" id="KW-0798">TonB box</keyword>
<dbReference type="InterPro" id="IPR010105">
    <property type="entry name" value="TonB_sidphr_rcpt"/>
</dbReference>
<evidence type="ECO:0000256" key="5">
    <source>
        <dbReference type="ARBA" id="ARBA00022496"/>
    </source>
</evidence>
<accession>A0ABT1G8G0</accession>
<evidence type="ECO:0000256" key="11">
    <source>
        <dbReference type="ARBA" id="ARBA00023136"/>
    </source>
</evidence>
<dbReference type="InterPro" id="IPR000531">
    <property type="entry name" value="Beta-barrel_TonB"/>
</dbReference>